<feature type="region of interest" description="Disordered" evidence="1">
    <location>
        <begin position="1"/>
        <end position="23"/>
    </location>
</feature>
<name>A0A6P4ILD8_DROKI</name>
<dbReference type="SMART" id="SM00670">
    <property type="entry name" value="PINc"/>
    <property type="match status" value="1"/>
</dbReference>
<feature type="compositionally biased region" description="Low complexity" evidence="1">
    <location>
        <begin position="148"/>
        <end position="162"/>
    </location>
</feature>
<proteinExistence type="predicted"/>
<feature type="compositionally biased region" description="Basic and acidic residues" evidence="1">
    <location>
        <begin position="56"/>
        <end position="74"/>
    </location>
</feature>
<dbReference type="AlphaFoldDB" id="A0A6P4ILD8"/>
<dbReference type="PANTHER" id="PTHR16161">
    <property type="entry name" value="TRANSCRIPTIONAL PROTEIN SWT1"/>
    <property type="match status" value="1"/>
</dbReference>
<dbReference type="Proteomes" id="UP001652661">
    <property type="component" value="Chromosome 3R"/>
</dbReference>
<protein>
    <submittedName>
        <fullName evidence="4">Transcriptional protein SWT1</fullName>
    </submittedName>
</protein>
<dbReference type="GO" id="GO:0005634">
    <property type="term" value="C:nucleus"/>
    <property type="evidence" value="ECO:0007669"/>
    <property type="project" value="TreeGrafter"/>
</dbReference>
<dbReference type="Pfam" id="PF13638">
    <property type="entry name" value="PIN_4"/>
    <property type="match status" value="1"/>
</dbReference>
<dbReference type="CDD" id="cd18727">
    <property type="entry name" value="PIN_Swt1-like"/>
    <property type="match status" value="1"/>
</dbReference>
<feature type="compositionally biased region" description="Polar residues" evidence="1">
    <location>
        <begin position="95"/>
        <end position="104"/>
    </location>
</feature>
<accession>A0A6P4ILD8</accession>
<dbReference type="OrthoDB" id="548295at2759"/>
<reference evidence="4" key="1">
    <citation type="submission" date="2025-08" db="UniProtKB">
        <authorList>
            <consortium name="RefSeq"/>
        </authorList>
    </citation>
    <scope>IDENTIFICATION</scope>
    <source>
        <strain evidence="4">14028-0561.14</strain>
        <tissue evidence="4">Whole fly</tissue>
    </source>
</reference>
<dbReference type="Gene3D" id="3.40.50.1010">
    <property type="entry name" value="5'-nuclease"/>
    <property type="match status" value="1"/>
</dbReference>
<organism evidence="3 4">
    <name type="scientific">Drosophila kikkawai</name>
    <name type="common">Fruit fly</name>
    <dbReference type="NCBI Taxonomy" id="30033"/>
    <lineage>
        <taxon>Eukaryota</taxon>
        <taxon>Metazoa</taxon>
        <taxon>Ecdysozoa</taxon>
        <taxon>Arthropoda</taxon>
        <taxon>Hexapoda</taxon>
        <taxon>Insecta</taxon>
        <taxon>Pterygota</taxon>
        <taxon>Neoptera</taxon>
        <taxon>Endopterygota</taxon>
        <taxon>Diptera</taxon>
        <taxon>Brachycera</taxon>
        <taxon>Muscomorpha</taxon>
        <taxon>Ephydroidea</taxon>
        <taxon>Drosophilidae</taxon>
        <taxon>Drosophila</taxon>
        <taxon>Sophophora</taxon>
    </lineage>
</organism>
<evidence type="ECO:0000313" key="4">
    <source>
        <dbReference type="RefSeq" id="XP_017023323.1"/>
    </source>
</evidence>
<feature type="compositionally biased region" description="Gly residues" evidence="1">
    <location>
        <begin position="1"/>
        <end position="10"/>
    </location>
</feature>
<feature type="region of interest" description="Disordered" evidence="1">
    <location>
        <begin position="54"/>
        <end position="182"/>
    </location>
</feature>
<feature type="compositionally biased region" description="Polar residues" evidence="1">
    <location>
        <begin position="168"/>
        <end position="182"/>
    </location>
</feature>
<evidence type="ECO:0000313" key="3">
    <source>
        <dbReference type="Proteomes" id="UP001652661"/>
    </source>
</evidence>
<keyword evidence="3" id="KW-1185">Reference proteome</keyword>
<gene>
    <name evidence="4" type="primary">Swt1</name>
</gene>
<evidence type="ECO:0000256" key="1">
    <source>
        <dbReference type="SAM" id="MobiDB-lite"/>
    </source>
</evidence>
<dbReference type="PANTHER" id="PTHR16161:SF0">
    <property type="entry name" value="TRANSCRIPTIONAL PROTEIN SWT1"/>
    <property type="match status" value="1"/>
</dbReference>
<feature type="compositionally biased region" description="Polar residues" evidence="1">
    <location>
        <begin position="135"/>
        <end position="147"/>
    </location>
</feature>
<sequence>MSSGKGGSKNGGYSISGTLSEDEDKLVYNLRQRDALPTERQPAQSRLKRLQTTLKRLQEKESPTKNIKKSDGNRMTRRFSMFTRESPPPVKLPTRRTSTCSDTPPRSLRERLRTKVKVKVSSPQKAWEKPKALLDSSNRLQEGSSQSANQRLAQLRASLRQQQEAKESNNNNKSTAVVQETRTQTPNKVNVCDLSGISAVNDSTACEAEPESMDWEESIEETQIEPPNQKKPNGNEANEISDILFMRQASGEEELPTRLLDHTYFVLDTNILMHNIKFVEALTEVILPGTVGSMLYIPYVVIKELDKLKISSENKRVQFARQAIRYLNTKFDESLQIQAQSALEAAEHLIDVDSPDDSIINCCLQLKEQVPNLMLLTNDNNLRLKGIASDIQVSCRSDLLAEYPDEFAFLSG</sequence>
<dbReference type="InterPro" id="IPR052626">
    <property type="entry name" value="SWT1_Regulator"/>
</dbReference>
<dbReference type="InterPro" id="IPR029060">
    <property type="entry name" value="PIN-like_dom_sf"/>
</dbReference>
<dbReference type="SUPFAM" id="SSF88723">
    <property type="entry name" value="PIN domain-like"/>
    <property type="match status" value="1"/>
</dbReference>
<dbReference type="RefSeq" id="XP_017023323.1">
    <property type="nucleotide sequence ID" value="XM_017167834.3"/>
</dbReference>
<feature type="domain" description="PIN" evidence="2">
    <location>
        <begin position="263"/>
        <end position="384"/>
    </location>
</feature>
<dbReference type="InterPro" id="IPR002716">
    <property type="entry name" value="PIN_dom"/>
</dbReference>
<evidence type="ECO:0000259" key="2">
    <source>
        <dbReference type="SMART" id="SM00670"/>
    </source>
</evidence>